<feature type="signal peptide" evidence="1">
    <location>
        <begin position="1"/>
        <end position="23"/>
    </location>
</feature>
<dbReference type="KEGG" id="tig:THII_2358"/>
<evidence type="ECO:0000256" key="1">
    <source>
        <dbReference type="SAM" id="SignalP"/>
    </source>
</evidence>
<dbReference type="OrthoDB" id="9781543at2"/>
<dbReference type="InterPro" id="IPR013766">
    <property type="entry name" value="Thioredoxin_domain"/>
</dbReference>
<proteinExistence type="predicted"/>
<accession>A0A090AMV3</accession>
<gene>
    <name evidence="3" type="ORF">THII_2358</name>
</gene>
<sequence length="192" mass="22416">MIVSHFLYVLFLLLVGWSGSTHAVNVGYPAPDFTLFDTSEEPISLTDFRGKYVVLEWFNPHCRAVQQHREIVRKLAHHYQWRGIIWLGINSTHYMTQEDNLMWQETNRLNYRILDDFTGETARRYQVKITPQVYIVNPMGIVIYSGAVDDNVRGDKSQPFNYVAVALEEILTDQPITYSQTQPYGCLVQYQY</sequence>
<keyword evidence="1" id="KW-0732">Signal</keyword>
<keyword evidence="4" id="KW-1185">Reference proteome</keyword>
<dbReference type="HOGENOM" id="CLU_076204_3_0_6"/>
<evidence type="ECO:0000313" key="4">
    <source>
        <dbReference type="Proteomes" id="UP000031623"/>
    </source>
</evidence>
<dbReference type="InterPro" id="IPR000866">
    <property type="entry name" value="AhpC/TSA"/>
</dbReference>
<evidence type="ECO:0000313" key="3">
    <source>
        <dbReference type="EMBL" id="BAP56655.1"/>
    </source>
</evidence>
<dbReference type="InterPro" id="IPR036249">
    <property type="entry name" value="Thioredoxin-like_sf"/>
</dbReference>
<dbReference type="GO" id="GO:0016209">
    <property type="term" value="F:antioxidant activity"/>
    <property type="evidence" value="ECO:0007669"/>
    <property type="project" value="InterPro"/>
</dbReference>
<feature type="domain" description="Thioredoxin" evidence="2">
    <location>
        <begin position="24"/>
        <end position="172"/>
    </location>
</feature>
<dbReference type="Gene3D" id="3.40.30.10">
    <property type="entry name" value="Glutaredoxin"/>
    <property type="match status" value="1"/>
</dbReference>
<protein>
    <recommendedName>
        <fullName evidence="2">Thioredoxin domain-containing protein</fullName>
    </recommendedName>
</protein>
<dbReference type="Pfam" id="PF00578">
    <property type="entry name" value="AhpC-TSA"/>
    <property type="match status" value="1"/>
</dbReference>
<dbReference type="InterPro" id="IPR047262">
    <property type="entry name" value="PRX-like1"/>
</dbReference>
<dbReference type="PANTHER" id="PTHR43640:SF1">
    <property type="entry name" value="THIOREDOXIN-DEPENDENT PEROXIREDOXIN"/>
    <property type="match status" value="1"/>
</dbReference>
<dbReference type="Proteomes" id="UP000031623">
    <property type="component" value="Chromosome"/>
</dbReference>
<dbReference type="AlphaFoldDB" id="A0A090AMV3"/>
<dbReference type="SUPFAM" id="SSF52833">
    <property type="entry name" value="Thioredoxin-like"/>
    <property type="match status" value="1"/>
</dbReference>
<evidence type="ECO:0000259" key="2">
    <source>
        <dbReference type="PROSITE" id="PS51352"/>
    </source>
</evidence>
<feature type="chain" id="PRO_5001852931" description="Thioredoxin domain-containing protein" evidence="1">
    <location>
        <begin position="24"/>
        <end position="192"/>
    </location>
</feature>
<organism evidence="3 4">
    <name type="scientific">Thioploca ingrica</name>
    <dbReference type="NCBI Taxonomy" id="40754"/>
    <lineage>
        <taxon>Bacteria</taxon>
        <taxon>Pseudomonadati</taxon>
        <taxon>Pseudomonadota</taxon>
        <taxon>Gammaproteobacteria</taxon>
        <taxon>Thiotrichales</taxon>
        <taxon>Thiotrichaceae</taxon>
        <taxon>Thioploca</taxon>
    </lineage>
</organism>
<dbReference type="GO" id="GO:0016491">
    <property type="term" value="F:oxidoreductase activity"/>
    <property type="evidence" value="ECO:0007669"/>
    <property type="project" value="InterPro"/>
</dbReference>
<dbReference type="EMBL" id="AP014633">
    <property type="protein sequence ID" value="BAP56655.1"/>
    <property type="molecule type" value="Genomic_DNA"/>
</dbReference>
<dbReference type="PANTHER" id="PTHR43640">
    <property type="entry name" value="OS07G0260300 PROTEIN"/>
    <property type="match status" value="1"/>
</dbReference>
<name>A0A090AMV3_9GAMM</name>
<reference evidence="3 4" key="1">
    <citation type="journal article" date="2014" name="ISME J.">
        <title>Ecophysiology of Thioploca ingrica as revealed by the complete genome sequence supplemented with proteomic evidence.</title>
        <authorList>
            <person name="Kojima H."/>
            <person name="Ogura Y."/>
            <person name="Yamamoto N."/>
            <person name="Togashi T."/>
            <person name="Mori H."/>
            <person name="Watanabe T."/>
            <person name="Nemoto F."/>
            <person name="Kurokawa K."/>
            <person name="Hayashi T."/>
            <person name="Fukui M."/>
        </authorList>
    </citation>
    <scope>NUCLEOTIDE SEQUENCE [LARGE SCALE GENOMIC DNA]</scope>
</reference>
<dbReference type="PROSITE" id="PS51352">
    <property type="entry name" value="THIOREDOXIN_2"/>
    <property type="match status" value="1"/>
</dbReference>